<keyword evidence="3" id="KW-1185">Reference proteome</keyword>
<dbReference type="AlphaFoldDB" id="A0A060HCP5"/>
<feature type="transmembrane region" description="Helical" evidence="1">
    <location>
        <begin position="12"/>
        <end position="31"/>
    </location>
</feature>
<dbReference type="GeneID" id="74945568"/>
<sequence>MEQHSKSGKKVIVILVGVIIALGALSAYLAYGTLSDQKSSGFNGSDNNVEGNNNGAATNNATSPLLALSEVTAKNENGEKIGTIEQSLQIKNGQPITLHAVFTNPSEKNVENVVVLQVRDGDGNEVVNVMNNATIAGSTQYSIDSMWHPDTVGKYTMFIYVFKPKDVQNTDFALTKPVKVAELEVV</sequence>
<protein>
    <submittedName>
        <fullName evidence="2">Uncharacterized protein</fullName>
    </submittedName>
</protein>
<evidence type="ECO:0000313" key="2">
    <source>
        <dbReference type="EMBL" id="AIC14499.1"/>
    </source>
</evidence>
<organism evidence="2 3">
    <name type="scientific">Nitrososphaera viennensis EN76</name>
    <dbReference type="NCBI Taxonomy" id="926571"/>
    <lineage>
        <taxon>Archaea</taxon>
        <taxon>Nitrososphaerota</taxon>
        <taxon>Nitrososphaeria</taxon>
        <taxon>Nitrososphaerales</taxon>
        <taxon>Nitrososphaeraceae</taxon>
        <taxon>Nitrososphaera</taxon>
    </lineage>
</organism>
<proteinExistence type="predicted"/>
<keyword evidence="1" id="KW-1133">Transmembrane helix</keyword>
<dbReference type="EMBL" id="CP007536">
    <property type="protein sequence ID" value="AIC14499.1"/>
    <property type="molecule type" value="Genomic_DNA"/>
</dbReference>
<dbReference type="STRING" id="926571.NVIE_003100"/>
<evidence type="ECO:0000313" key="3">
    <source>
        <dbReference type="Proteomes" id="UP000027093"/>
    </source>
</evidence>
<gene>
    <name evidence="2" type="ORF">NVIE_003100</name>
</gene>
<dbReference type="KEGG" id="nvn:NVIE_003100"/>
<accession>A0A060HCP5</accession>
<dbReference type="RefSeq" id="WP_144239404.1">
    <property type="nucleotide sequence ID" value="NZ_CP007536.1"/>
</dbReference>
<dbReference type="Proteomes" id="UP000027093">
    <property type="component" value="Chromosome"/>
</dbReference>
<keyword evidence="1" id="KW-0472">Membrane</keyword>
<name>A0A060HCP5_9ARCH</name>
<evidence type="ECO:0000256" key="1">
    <source>
        <dbReference type="SAM" id="Phobius"/>
    </source>
</evidence>
<reference evidence="2 3" key="1">
    <citation type="journal article" date="2014" name="Int. J. Syst. Evol. Microbiol.">
        <title>Nitrososphaera viennensis gen. nov., sp. nov., an aerobic and mesophilic, ammonia-oxidizing archaeon from soil and a member of the archaeal phylum Thaumarchaeota.</title>
        <authorList>
            <person name="Stieglmeier M."/>
            <person name="Klingl A."/>
            <person name="Alves R.J."/>
            <person name="Rittmann S.K."/>
            <person name="Melcher M."/>
            <person name="Leisch N."/>
            <person name="Schleper C."/>
        </authorList>
    </citation>
    <scope>NUCLEOTIDE SEQUENCE [LARGE SCALE GENOMIC DNA]</scope>
    <source>
        <strain evidence="2">EN76</strain>
    </source>
</reference>
<dbReference type="HOGENOM" id="CLU_1451452_0_0_2"/>
<keyword evidence="1" id="KW-0812">Transmembrane</keyword>